<sequence length="88" mass="10081">MTEPTSFRFTITGIGRDTTHWRSLVLLQGADGSSQYVPLAELLERAEQISGLDWLQSEIQEQRVRLCEADAEIWARWIADLHREACHA</sequence>
<organism evidence="1 2">
    <name type="scientific">Paraburkholderia pallida</name>
    <dbReference type="NCBI Taxonomy" id="2547399"/>
    <lineage>
        <taxon>Bacteria</taxon>
        <taxon>Pseudomonadati</taxon>
        <taxon>Pseudomonadota</taxon>
        <taxon>Betaproteobacteria</taxon>
        <taxon>Burkholderiales</taxon>
        <taxon>Burkholderiaceae</taxon>
        <taxon>Paraburkholderia</taxon>
    </lineage>
</organism>
<dbReference type="RefSeq" id="WP_134749223.1">
    <property type="nucleotide sequence ID" value="NZ_CP038148.1"/>
</dbReference>
<evidence type="ECO:0000313" key="2">
    <source>
        <dbReference type="Proteomes" id="UP000295727"/>
    </source>
</evidence>
<gene>
    <name evidence="1" type="ORF">E1956_12405</name>
</gene>
<proteinExistence type="predicted"/>
<dbReference type="KEGG" id="ppai:E1956_12405"/>
<reference evidence="1 2" key="1">
    <citation type="submission" date="2019-03" db="EMBL/GenBank/DDBJ databases">
        <title>Paraburkholderia sp. 7MH5, isolated from subtropical forest soil.</title>
        <authorList>
            <person name="Gao Z.-H."/>
            <person name="Qiu L.-H."/>
        </authorList>
    </citation>
    <scope>NUCLEOTIDE SEQUENCE [LARGE SCALE GENOMIC DNA]</scope>
    <source>
        <strain evidence="1 2">7MH5</strain>
    </source>
</reference>
<protein>
    <submittedName>
        <fullName evidence="1">Uncharacterized protein</fullName>
    </submittedName>
</protein>
<accession>A0A4P7CPY0</accession>
<keyword evidence="2" id="KW-1185">Reference proteome</keyword>
<evidence type="ECO:0000313" key="1">
    <source>
        <dbReference type="EMBL" id="QBQ97898.1"/>
    </source>
</evidence>
<dbReference type="EMBL" id="CP038148">
    <property type="protein sequence ID" value="QBQ97898.1"/>
    <property type="molecule type" value="Genomic_DNA"/>
</dbReference>
<dbReference type="Proteomes" id="UP000295727">
    <property type="component" value="Chromosome 1"/>
</dbReference>
<name>A0A4P7CPY0_9BURK</name>
<dbReference type="AlphaFoldDB" id="A0A4P7CPY0"/>